<evidence type="ECO:0000259" key="1">
    <source>
        <dbReference type="Pfam" id="PF14033"/>
    </source>
</evidence>
<dbReference type="Pfam" id="PF21666">
    <property type="entry name" value="DUF4246_N"/>
    <property type="match status" value="1"/>
</dbReference>
<accession>A0A8H4TIE7</accession>
<dbReference type="PANTHER" id="PTHR33119:SF1">
    <property type="entry name" value="FE2OG DIOXYGENASE DOMAIN-CONTAINING PROTEIN"/>
    <property type="match status" value="1"/>
</dbReference>
<feature type="domain" description="DUF4246" evidence="1">
    <location>
        <begin position="134"/>
        <end position="192"/>
    </location>
</feature>
<dbReference type="EMBL" id="JABFAI010000053">
    <property type="protein sequence ID" value="KAF4958389.1"/>
    <property type="molecule type" value="Genomic_DNA"/>
</dbReference>
<evidence type="ECO:0000259" key="2">
    <source>
        <dbReference type="Pfam" id="PF21666"/>
    </source>
</evidence>
<reference evidence="3" key="1">
    <citation type="journal article" date="2020" name="BMC Genomics">
        <title>Correction to: Identification and distribution of gene clusters required for synthesis of sphingolipid metabolism inhibitors in diverse species of the filamentous fungus Fusarium.</title>
        <authorList>
            <person name="Kim H.S."/>
            <person name="Lohmar J.M."/>
            <person name="Busman M."/>
            <person name="Brown D.W."/>
            <person name="Naumann T.A."/>
            <person name="Divon H.H."/>
            <person name="Lysoe E."/>
            <person name="Uhlig S."/>
            <person name="Proctor R.H."/>
        </authorList>
    </citation>
    <scope>NUCLEOTIDE SEQUENCE</scope>
    <source>
        <strain evidence="3">NRRL 45417</strain>
    </source>
</reference>
<sequence>MEEVQTRYHQQFGKHIEDDGSHRNDIERFWLHRLLNGTAKRDGVLRLPGYGLSLSFGIDNNKRQPFLLDLPVEDWKSRTLMNREICRLKLEEDITNKPHWGEKVMNTRIVSKWKQEALQMPWASYQHNGDFTSKMADMCFRDLAAKAKIYEQTKLIPVMESSSCVIKSDALLPNELTERLRAAAALLEDTPRS</sequence>
<protein>
    <submittedName>
        <fullName evidence="3">Uncharacterized protein</fullName>
    </submittedName>
</protein>
<dbReference type="AlphaFoldDB" id="A0A8H4TIE7"/>
<dbReference type="PANTHER" id="PTHR33119">
    <property type="entry name" value="IFI3P"/>
    <property type="match status" value="1"/>
</dbReference>
<reference evidence="3" key="2">
    <citation type="submission" date="2020-05" db="EMBL/GenBank/DDBJ databases">
        <authorList>
            <person name="Kim H.-S."/>
            <person name="Proctor R.H."/>
            <person name="Brown D.W."/>
        </authorList>
    </citation>
    <scope>NUCLEOTIDE SEQUENCE</scope>
    <source>
        <strain evidence="3">NRRL 45417</strain>
    </source>
</reference>
<keyword evidence="4" id="KW-1185">Reference proteome</keyword>
<organism evidence="3 4">
    <name type="scientific">Fusarium gaditjirri</name>
    <dbReference type="NCBI Taxonomy" id="282569"/>
    <lineage>
        <taxon>Eukaryota</taxon>
        <taxon>Fungi</taxon>
        <taxon>Dikarya</taxon>
        <taxon>Ascomycota</taxon>
        <taxon>Pezizomycotina</taxon>
        <taxon>Sordariomycetes</taxon>
        <taxon>Hypocreomycetidae</taxon>
        <taxon>Hypocreales</taxon>
        <taxon>Nectriaceae</taxon>
        <taxon>Fusarium</taxon>
        <taxon>Fusarium nisikadoi species complex</taxon>
    </lineage>
</organism>
<evidence type="ECO:0000313" key="4">
    <source>
        <dbReference type="Proteomes" id="UP000604273"/>
    </source>
</evidence>
<dbReference type="InterPro" id="IPR049192">
    <property type="entry name" value="DUF4246_C"/>
</dbReference>
<dbReference type="Pfam" id="PF14033">
    <property type="entry name" value="DUF4246"/>
    <property type="match status" value="1"/>
</dbReference>
<gene>
    <name evidence="3" type="ORF">FGADI_2555</name>
</gene>
<dbReference type="InterPro" id="IPR025340">
    <property type="entry name" value="DUF4246"/>
</dbReference>
<dbReference type="OrthoDB" id="415532at2759"/>
<name>A0A8H4TIE7_9HYPO</name>
<dbReference type="InterPro" id="IPR049207">
    <property type="entry name" value="DUF4246_N"/>
</dbReference>
<proteinExistence type="predicted"/>
<comment type="caution">
    <text evidence="3">The sequence shown here is derived from an EMBL/GenBank/DDBJ whole genome shotgun (WGS) entry which is preliminary data.</text>
</comment>
<feature type="domain" description="DUF4246" evidence="2">
    <location>
        <begin position="47"/>
        <end position="116"/>
    </location>
</feature>
<dbReference type="Proteomes" id="UP000604273">
    <property type="component" value="Unassembled WGS sequence"/>
</dbReference>
<evidence type="ECO:0000313" key="3">
    <source>
        <dbReference type="EMBL" id="KAF4958389.1"/>
    </source>
</evidence>